<reference evidence="1 2" key="1">
    <citation type="submission" date="2014-10" db="EMBL/GenBank/DDBJ databases">
        <authorList>
            <person name="Seo M.-J."/>
            <person name="Seok Y.J."/>
            <person name="Cha I.-T."/>
        </authorList>
    </citation>
    <scope>NUCLEOTIDE SEQUENCE [LARGE SCALE GENOMIC DNA]</scope>
    <source>
        <strain evidence="1 2">NEU</strain>
    </source>
</reference>
<protein>
    <recommendedName>
        <fullName evidence="3">DUF1697 domain-containing protein</fullName>
    </recommendedName>
</protein>
<sequence length="183" mass="19665">MTSQRYIALLRGVNVGRAKRIAMADLRKLVESLGYTGVRSLLNSGNVIFDADVASSQAAEAIEEAMVLRLGVAARVFVLERQELADIIDDNPLLDLADDHARLFAFLLTGEPQREMAACLCGQDWQPEALAIGRRAAYVWCPEGVLDSAAAAALGKGLGDGTTSRNWRTITKLHGLCSHPAGC</sequence>
<dbReference type="Pfam" id="PF08002">
    <property type="entry name" value="DUF1697"/>
    <property type="match status" value="1"/>
</dbReference>
<organism evidence="1 2">
    <name type="scientific">Massilia timonae</name>
    <dbReference type="NCBI Taxonomy" id="47229"/>
    <lineage>
        <taxon>Bacteria</taxon>
        <taxon>Pseudomonadati</taxon>
        <taxon>Pseudomonadota</taxon>
        <taxon>Betaproteobacteria</taxon>
        <taxon>Burkholderiales</taxon>
        <taxon>Oxalobacteraceae</taxon>
        <taxon>Telluria group</taxon>
        <taxon>Massilia</taxon>
    </lineage>
</organism>
<evidence type="ECO:0000313" key="2">
    <source>
        <dbReference type="Proteomes" id="UP000180246"/>
    </source>
</evidence>
<dbReference type="InterPro" id="IPR012545">
    <property type="entry name" value="DUF1697"/>
</dbReference>
<dbReference type="PIRSF" id="PIRSF008502">
    <property type="entry name" value="UCP008502"/>
    <property type="match status" value="1"/>
</dbReference>
<name>A0A1S2NCZ6_9BURK</name>
<dbReference type="AlphaFoldDB" id="A0A1S2NCZ6"/>
<dbReference type="Proteomes" id="UP000180246">
    <property type="component" value="Unassembled WGS sequence"/>
</dbReference>
<comment type="caution">
    <text evidence="1">The sequence shown here is derived from an EMBL/GenBank/DDBJ whole genome shotgun (WGS) entry which is preliminary data.</text>
</comment>
<dbReference type="RefSeq" id="WP_005665351.1">
    <property type="nucleotide sequence ID" value="NZ_JRYB01000001.1"/>
</dbReference>
<gene>
    <name evidence="1" type="ORF">LO55_2121</name>
</gene>
<dbReference type="SUPFAM" id="SSF160379">
    <property type="entry name" value="SP0830-like"/>
    <property type="match status" value="1"/>
</dbReference>
<evidence type="ECO:0008006" key="3">
    <source>
        <dbReference type="Google" id="ProtNLM"/>
    </source>
</evidence>
<accession>A0A1S2NCZ6</accession>
<proteinExistence type="predicted"/>
<dbReference type="EMBL" id="JRYB01000001">
    <property type="protein sequence ID" value="OIJ42966.1"/>
    <property type="molecule type" value="Genomic_DNA"/>
</dbReference>
<dbReference type="Gene3D" id="3.30.70.1280">
    <property type="entry name" value="SP0830-like domains"/>
    <property type="match status" value="1"/>
</dbReference>
<dbReference type="PANTHER" id="PTHR36439">
    <property type="entry name" value="BLL4334 PROTEIN"/>
    <property type="match status" value="1"/>
</dbReference>
<dbReference type="PANTHER" id="PTHR36439:SF1">
    <property type="entry name" value="DUF1697 DOMAIN-CONTAINING PROTEIN"/>
    <property type="match status" value="1"/>
</dbReference>
<evidence type="ECO:0000313" key="1">
    <source>
        <dbReference type="EMBL" id="OIJ42966.1"/>
    </source>
</evidence>